<feature type="transmembrane region" description="Helical" evidence="7">
    <location>
        <begin position="264"/>
        <end position="282"/>
    </location>
</feature>
<dbReference type="PROSITE" id="PS50928">
    <property type="entry name" value="ABC_TM1"/>
    <property type="match status" value="1"/>
</dbReference>
<feature type="domain" description="ABC transmembrane type-1" evidence="8">
    <location>
        <begin position="74"/>
        <end position="282"/>
    </location>
</feature>
<dbReference type="PANTHER" id="PTHR43744:SF9">
    <property type="entry name" value="POLYGALACTURONAN_RHAMNOGALACTURONAN TRANSPORT SYSTEM PERMEASE PROTEIN YTCP"/>
    <property type="match status" value="1"/>
</dbReference>
<feature type="transmembrane region" description="Helical" evidence="7">
    <location>
        <begin position="111"/>
        <end position="131"/>
    </location>
</feature>
<comment type="subcellular location">
    <subcellularLocation>
        <location evidence="1">Cell membrane</location>
        <topology evidence="1">Multi-pass membrane protein</topology>
    </subcellularLocation>
</comment>
<dbReference type="SUPFAM" id="SSF161098">
    <property type="entry name" value="MetI-like"/>
    <property type="match status" value="1"/>
</dbReference>
<dbReference type="KEGG" id="pms:KNP414_02219"/>
<feature type="transmembrane region" description="Helical" evidence="7">
    <location>
        <begin position="143"/>
        <end position="163"/>
    </location>
</feature>
<evidence type="ECO:0000256" key="7">
    <source>
        <dbReference type="SAM" id="Phobius"/>
    </source>
</evidence>
<dbReference type="InterPro" id="IPR000515">
    <property type="entry name" value="MetI-like"/>
</dbReference>
<keyword evidence="2" id="KW-0813">Transport</keyword>
<evidence type="ECO:0000256" key="2">
    <source>
        <dbReference type="ARBA" id="ARBA00022448"/>
    </source>
</evidence>
<reference evidence="10" key="1">
    <citation type="submission" date="2011-06" db="EMBL/GenBank/DDBJ databases">
        <title>Complete genome sequence of Paenibacillus mucilaginosus KNP414.</title>
        <authorList>
            <person name="Wang J."/>
            <person name="Hu S."/>
            <person name="Hu X."/>
            <person name="Zhang B."/>
            <person name="Dong D."/>
            <person name="Zhang S."/>
            <person name="Zhao K."/>
            <person name="Wu D."/>
        </authorList>
    </citation>
    <scope>NUCLEOTIDE SEQUENCE [LARGE SCALE GENOMIC DNA]</scope>
    <source>
        <strain evidence="10">KNP414</strain>
    </source>
</reference>
<feature type="transmembrane region" description="Helical" evidence="7">
    <location>
        <begin position="70"/>
        <end position="99"/>
    </location>
</feature>
<dbReference type="Proteomes" id="UP000006620">
    <property type="component" value="Chromosome"/>
</dbReference>
<feature type="transmembrane region" description="Helical" evidence="7">
    <location>
        <begin position="184"/>
        <end position="209"/>
    </location>
</feature>
<keyword evidence="4 7" id="KW-0812">Transmembrane</keyword>
<keyword evidence="3" id="KW-1003">Cell membrane</keyword>
<name>F8F550_PAEMK</name>
<dbReference type="AlphaFoldDB" id="F8F550"/>
<keyword evidence="5 7" id="KW-1133">Transmembrane helix</keyword>
<dbReference type="PATRIC" id="fig|1036673.3.peg.1994"/>
<protein>
    <submittedName>
        <fullName evidence="9">Binding-protein-dependent transport systems inner membrane component</fullName>
    </submittedName>
</protein>
<gene>
    <name evidence="9" type="ordered locus">KNP414_02219</name>
</gene>
<evidence type="ECO:0000313" key="10">
    <source>
        <dbReference type="Proteomes" id="UP000006620"/>
    </source>
</evidence>
<dbReference type="RefSeq" id="WP_013915941.1">
    <property type="nucleotide sequence ID" value="NC_015690.1"/>
</dbReference>
<sequence length="297" mass="33356">MHHISAPYRWFLRFNYAVLTVLALLCLFPLVNILAISFSSSGAVAAGKVTFWPVDWTLSSYTYMMENRQFTGSFLISLTRVALGTAVNLILTILVAYPLSKDARTFRSRTAYAWIFVFTMLFGGGLIPTYLVVKETGMLNSVWALILPGAVPIFNVLLMLNFFRGLPKELEEAAWMDGAGHFRTLWSVYLPVSLPSIATVTLFTVVGHWNAWFDGMIYMKSPEHYPLATYLQSMLQQQLNVTTTTGMSLEEADRLSRVSDRTTQASQIFLSVVPILVLYPFLQRYFVKGLVVGSVKG</sequence>
<dbReference type="CDD" id="cd06261">
    <property type="entry name" value="TM_PBP2"/>
    <property type="match status" value="1"/>
</dbReference>
<dbReference type="GO" id="GO:0005886">
    <property type="term" value="C:plasma membrane"/>
    <property type="evidence" value="ECO:0007669"/>
    <property type="project" value="UniProtKB-SubCell"/>
</dbReference>
<dbReference type="EMBL" id="CP002869">
    <property type="protein sequence ID" value="AEI40780.1"/>
    <property type="molecule type" value="Genomic_DNA"/>
</dbReference>
<evidence type="ECO:0000256" key="1">
    <source>
        <dbReference type="ARBA" id="ARBA00004651"/>
    </source>
</evidence>
<dbReference type="Gene3D" id="1.10.3720.10">
    <property type="entry name" value="MetI-like"/>
    <property type="match status" value="1"/>
</dbReference>
<proteinExistence type="predicted"/>
<evidence type="ECO:0000259" key="8">
    <source>
        <dbReference type="PROSITE" id="PS50928"/>
    </source>
</evidence>
<dbReference type="HOGENOM" id="CLU_016047_1_0_9"/>
<dbReference type="InterPro" id="IPR035906">
    <property type="entry name" value="MetI-like_sf"/>
</dbReference>
<evidence type="ECO:0000313" key="9">
    <source>
        <dbReference type="EMBL" id="AEI40780.1"/>
    </source>
</evidence>
<evidence type="ECO:0000256" key="3">
    <source>
        <dbReference type="ARBA" id="ARBA00022475"/>
    </source>
</evidence>
<organism evidence="9 10">
    <name type="scientific">Paenibacillus mucilaginosus (strain KNP414)</name>
    <dbReference type="NCBI Taxonomy" id="1036673"/>
    <lineage>
        <taxon>Bacteria</taxon>
        <taxon>Bacillati</taxon>
        <taxon>Bacillota</taxon>
        <taxon>Bacilli</taxon>
        <taxon>Bacillales</taxon>
        <taxon>Paenibacillaceae</taxon>
        <taxon>Paenibacillus</taxon>
    </lineage>
</organism>
<reference evidence="9 10" key="2">
    <citation type="journal article" date="2013" name="Genome Announc.">
        <title>Genome Sequence of Growth-Improving Paenibacillus mucilaginosus Strain KNP414.</title>
        <authorList>
            <person name="Lu J.J."/>
            <person name="Wang J.F."/>
            <person name="Hu X.F."/>
        </authorList>
    </citation>
    <scope>NUCLEOTIDE SEQUENCE [LARGE SCALE GENOMIC DNA]</scope>
    <source>
        <strain evidence="9 10">KNP414</strain>
    </source>
</reference>
<accession>F8F550</accession>
<evidence type="ECO:0000256" key="4">
    <source>
        <dbReference type="ARBA" id="ARBA00022692"/>
    </source>
</evidence>
<evidence type="ECO:0000256" key="5">
    <source>
        <dbReference type="ARBA" id="ARBA00022989"/>
    </source>
</evidence>
<dbReference type="GO" id="GO:0055085">
    <property type="term" value="P:transmembrane transport"/>
    <property type="evidence" value="ECO:0007669"/>
    <property type="project" value="InterPro"/>
</dbReference>
<keyword evidence="6 7" id="KW-0472">Membrane</keyword>
<evidence type="ECO:0000256" key="6">
    <source>
        <dbReference type="ARBA" id="ARBA00023136"/>
    </source>
</evidence>
<dbReference type="PANTHER" id="PTHR43744">
    <property type="entry name" value="ABC TRANSPORTER PERMEASE PROTEIN MG189-RELATED-RELATED"/>
    <property type="match status" value="1"/>
</dbReference>